<dbReference type="PRINTS" id="PR00705">
    <property type="entry name" value="PAPAIN"/>
</dbReference>
<gene>
    <name evidence="10" type="ORF">AT9943_LOCUS118</name>
</gene>
<dbReference type="InterPro" id="IPR012599">
    <property type="entry name" value="Propeptide_C1A"/>
</dbReference>
<dbReference type="GO" id="GO:0004197">
    <property type="term" value="F:cysteine-type endopeptidase activity"/>
    <property type="evidence" value="ECO:0007669"/>
    <property type="project" value="InterPro"/>
</dbReference>
<dbReference type="PANTHER" id="PTHR12411">
    <property type="entry name" value="CYSTEINE PROTEASE FAMILY C1-RELATED"/>
    <property type="match status" value="1"/>
</dbReference>
<comment type="similarity">
    <text evidence="1">Belongs to the peptidase C1 family.</text>
</comment>
<proteinExistence type="inferred from homology"/>
<dbReference type="AlphaFoldDB" id="A0A7G2DQ27"/>
<dbReference type="InterPro" id="IPR038765">
    <property type="entry name" value="Papain-like_cys_pep_sf"/>
</dbReference>
<evidence type="ECO:0000256" key="6">
    <source>
        <dbReference type="ARBA" id="ARBA00023157"/>
    </source>
</evidence>
<evidence type="ECO:0000256" key="5">
    <source>
        <dbReference type="ARBA" id="ARBA00022807"/>
    </source>
</evidence>
<evidence type="ECO:0000256" key="3">
    <source>
        <dbReference type="ARBA" id="ARBA00022729"/>
    </source>
</evidence>
<dbReference type="Proteomes" id="UP000516314">
    <property type="component" value="Chromosome 1"/>
</dbReference>
<feature type="chain" id="PRO_5028940211" evidence="8">
    <location>
        <begin position="31"/>
        <end position="690"/>
    </location>
</feature>
<evidence type="ECO:0000313" key="11">
    <source>
        <dbReference type="Proteomes" id="UP000516314"/>
    </source>
</evidence>
<keyword evidence="5" id="KW-0788">Thiol protease</keyword>
<dbReference type="FunFam" id="3.90.70.10:FF:000081">
    <property type="entry name" value="cathepsin B-like protease 2"/>
    <property type="match status" value="2"/>
</dbReference>
<dbReference type="InterPro" id="IPR025660">
    <property type="entry name" value="Pept_his_AS"/>
</dbReference>
<accession>A0A7G2DQ27</accession>
<dbReference type="InterPro" id="IPR000668">
    <property type="entry name" value="Peptidase_C1A_C"/>
</dbReference>
<evidence type="ECO:0000256" key="4">
    <source>
        <dbReference type="ARBA" id="ARBA00022801"/>
    </source>
</evidence>
<dbReference type="CDD" id="cd02620">
    <property type="entry name" value="Peptidase_C1A_CathepsinB"/>
    <property type="match status" value="2"/>
</dbReference>
<dbReference type="Gene3D" id="3.90.70.10">
    <property type="entry name" value="Cysteine proteinases"/>
    <property type="match status" value="2"/>
</dbReference>
<feature type="domain" description="Peptidase C1A papain C-terminal" evidence="9">
    <location>
        <begin position="103"/>
        <end position="338"/>
    </location>
</feature>
<dbReference type="EMBL" id="LR881466">
    <property type="protein sequence ID" value="CAD5311510.1"/>
    <property type="molecule type" value="Genomic_DNA"/>
</dbReference>
<evidence type="ECO:0000256" key="2">
    <source>
        <dbReference type="ARBA" id="ARBA00022670"/>
    </source>
</evidence>
<dbReference type="SUPFAM" id="SSF54001">
    <property type="entry name" value="Cysteine proteinases"/>
    <property type="match status" value="2"/>
</dbReference>
<sequence length="690" mass="76531">MADSCCIRLHLLASVFLLLFSSFNLQGIAAENLSKQKLTSLILQNEIVKEVNENPNAGWKAAFNDRFANATVAEFKRLLGVIQTPKTAYLGVPIVRHDLSLKLPKEFDARTAWSHCTSIRRILDQGHCGSCWAFGAVESLSDRFCIKYNLNVSLSANDVIACCGLLCGFGCNGGFPMGAWLYFKYHGVVTQECDPYFDNTGCSHPGCEPTYPTPKCERKCVSRNQLWGESKHYGVGAYRINPDPQDIMAEVYKNGPVEVAFTVYEDFAHYKSGVYKYITGTKIGGHAVKLIGWGTSDDGEDYWLLANQWNRSWGDDGYFKIRRGTNECGIEQSVVAGLPSEKNLFKGLLISSFNLLQGIAAENLSKQKLTSWILQNEIVKEVNENPNAGWKASFNDRFANATVAEFKRLLGVKPTPKTEFLGVPIVSHDISLKLPKEFDARTAWSQCTSIGRILDQGHCGSCWAFGAVESLSDRFCIKYNMNVSLSVNDLLACCGFLCGQGCNGGYPIAAWRYFKHHGVVTEECDPYFDNTGCSHPGCEPAYPTPKCARKCVSGNQLWRESKHYGVSAYKVRSHPDDIMAEVYKNGPVEVAFTVYEDFAHYKSGVYKHITGTNIGGHAVKLIGWGTSDDGEDYWLLANQWNRSWGDDGYFKIRRGTNECGIEHGVVAGLPSDRNVVKGITTSDDLLVSSF</sequence>
<feature type="signal peptide" evidence="8">
    <location>
        <begin position="1"/>
        <end position="30"/>
    </location>
</feature>
<reference evidence="10 11" key="1">
    <citation type="submission" date="2020-09" db="EMBL/GenBank/DDBJ databases">
        <authorList>
            <person name="Ashkenazy H."/>
        </authorList>
    </citation>
    <scope>NUCLEOTIDE SEQUENCE [LARGE SCALE GENOMIC DNA]</scope>
    <source>
        <strain evidence="11">cv. Cdm-0</strain>
    </source>
</reference>
<name>A0A7G2DQ27_ARATH</name>
<dbReference type="InterPro" id="IPR000169">
    <property type="entry name" value="Pept_cys_AS"/>
</dbReference>
<dbReference type="Pfam" id="PF00112">
    <property type="entry name" value="Peptidase_C1"/>
    <property type="match status" value="2"/>
</dbReference>
<keyword evidence="4" id="KW-0378">Hydrolase</keyword>
<dbReference type="PROSITE" id="PS00639">
    <property type="entry name" value="THIOL_PROTEASE_HIS"/>
    <property type="match status" value="2"/>
</dbReference>
<dbReference type="PROSITE" id="PS00139">
    <property type="entry name" value="THIOL_PROTEASE_CYS"/>
    <property type="match status" value="2"/>
</dbReference>
<dbReference type="Pfam" id="PF08127">
    <property type="entry name" value="Propeptide_C1"/>
    <property type="match status" value="2"/>
</dbReference>
<organism evidence="10 11">
    <name type="scientific">Arabidopsis thaliana</name>
    <name type="common">Mouse-ear cress</name>
    <dbReference type="NCBI Taxonomy" id="3702"/>
    <lineage>
        <taxon>Eukaryota</taxon>
        <taxon>Viridiplantae</taxon>
        <taxon>Streptophyta</taxon>
        <taxon>Embryophyta</taxon>
        <taxon>Tracheophyta</taxon>
        <taxon>Spermatophyta</taxon>
        <taxon>Magnoliopsida</taxon>
        <taxon>eudicotyledons</taxon>
        <taxon>Gunneridae</taxon>
        <taxon>Pentapetalae</taxon>
        <taxon>rosids</taxon>
        <taxon>malvids</taxon>
        <taxon>Brassicales</taxon>
        <taxon>Brassicaceae</taxon>
        <taxon>Camelineae</taxon>
        <taxon>Arabidopsis</taxon>
    </lineage>
</organism>
<keyword evidence="2" id="KW-0645">Protease</keyword>
<evidence type="ECO:0000256" key="7">
    <source>
        <dbReference type="ARBA" id="ARBA00023180"/>
    </source>
</evidence>
<evidence type="ECO:0000256" key="1">
    <source>
        <dbReference type="ARBA" id="ARBA00008455"/>
    </source>
</evidence>
<feature type="domain" description="Peptidase C1A papain C-terminal" evidence="9">
    <location>
        <begin position="434"/>
        <end position="669"/>
    </location>
</feature>
<evidence type="ECO:0000256" key="8">
    <source>
        <dbReference type="SAM" id="SignalP"/>
    </source>
</evidence>
<evidence type="ECO:0000259" key="9">
    <source>
        <dbReference type="SMART" id="SM00645"/>
    </source>
</evidence>
<dbReference type="InterPro" id="IPR013128">
    <property type="entry name" value="Peptidase_C1A"/>
</dbReference>
<dbReference type="GO" id="GO:0006508">
    <property type="term" value="P:proteolysis"/>
    <property type="evidence" value="ECO:0007669"/>
    <property type="project" value="UniProtKB-KW"/>
</dbReference>
<evidence type="ECO:0000313" key="10">
    <source>
        <dbReference type="EMBL" id="CAD5311510.1"/>
    </source>
</evidence>
<keyword evidence="6" id="KW-1015">Disulfide bond</keyword>
<keyword evidence="7" id="KW-0325">Glycoprotein</keyword>
<protein>
    <submittedName>
        <fullName evidence="10">(thale cress) hypothetical protein</fullName>
    </submittedName>
</protein>
<dbReference type="SMART" id="SM00645">
    <property type="entry name" value="Pept_C1"/>
    <property type="match status" value="2"/>
</dbReference>
<keyword evidence="3 8" id="KW-0732">Signal</keyword>